<reference evidence="2 3" key="1">
    <citation type="submission" date="2012-04" db="EMBL/GenBank/DDBJ databases">
        <authorList>
            <person name="Weinstock G."/>
            <person name="Sodergren E."/>
            <person name="Lobos E.A."/>
            <person name="Fulton L."/>
            <person name="Fulton R."/>
            <person name="Courtney L."/>
            <person name="Fronick C."/>
            <person name="O'Laughlin M."/>
            <person name="Godfrey J."/>
            <person name="Wilson R.M."/>
            <person name="Miner T."/>
            <person name="Farmer C."/>
            <person name="Delehaunty K."/>
            <person name="Cordes M."/>
            <person name="Minx P."/>
            <person name="Tomlinson C."/>
            <person name="Chen J."/>
            <person name="Wollam A."/>
            <person name="Pepin K.H."/>
            <person name="Bhonagiri V."/>
            <person name="Zhang X."/>
            <person name="Suruliraj S."/>
            <person name="Warren W."/>
            <person name="Mitreva M."/>
            <person name="Mardis E.R."/>
            <person name="Wilson R.K."/>
        </authorList>
    </citation>
    <scope>NUCLEOTIDE SEQUENCE [LARGE SCALE GENOMIC DNA]</scope>
    <source>
        <strain evidence="2 3">505</strain>
    </source>
</reference>
<dbReference type="Proteomes" id="UP000006403">
    <property type="component" value="Unassembled WGS sequence"/>
</dbReference>
<keyword evidence="1" id="KW-1133">Transmembrane helix</keyword>
<protein>
    <submittedName>
        <fullName evidence="2">Uncharacterized protein</fullName>
    </submittedName>
</protein>
<dbReference type="EMBL" id="AMBL01000012">
    <property type="protein sequence ID" value="EJY47440.1"/>
    <property type="molecule type" value="Genomic_DNA"/>
</dbReference>
<accession>J7CXF7</accession>
<gene>
    <name evidence="2" type="ORF">HMPREF1348_00356</name>
</gene>
<evidence type="ECO:0000313" key="3">
    <source>
        <dbReference type="Proteomes" id="UP000006403"/>
    </source>
</evidence>
<keyword evidence="1" id="KW-0812">Transmembrane</keyword>
<proteinExistence type="predicted"/>
<comment type="caution">
    <text evidence="2">The sequence shown here is derived from an EMBL/GenBank/DDBJ whole genome shotgun (WGS) entry which is preliminary data.</text>
</comment>
<name>J7CXF7_ENTFC</name>
<organism evidence="2 3">
    <name type="scientific">Enterococcus faecium 505</name>
    <dbReference type="NCBI Taxonomy" id="1134806"/>
    <lineage>
        <taxon>Bacteria</taxon>
        <taxon>Bacillati</taxon>
        <taxon>Bacillota</taxon>
        <taxon>Bacilli</taxon>
        <taxon>Lactobacillales</taxon>
        <taxon>Enterococcaceae</taxon>
        <taxon>Enterococcus</taxon>
    </lineage>
</organism>
<evidence type="ECO:0000256" key="1">
    <source>
        <dbReference type="SAM" id="Phobius"/>
    </source>
</evidence>
<dbReference type="HOGENOM" id="CLU_3098606_0_0_9"/>
<keyword evidence="1" id="KW-0472">Membrane</keyword>
<feature type="transmembrane region" description="Helical" evidence="1">
    <location>
        <begin position="12"/>
        <end position="33"/>
    </location>
</feature>
<dbReference type="AlphaFoldDB" id="J7CXF7"/>
<sequence>MLDMNIDCRIDPIYAVFCVKTMTVLAIVFFCRLDTCLIIINKKIDFAGGKK</sequence>
<evidence type="ECO:0000313" key="2">
    <source>
        <dbReference type="EMBL" id="EJY47440.1"/>
    </source>
</evidence>